<dbReference type="InterPro" id="IPR001900">
    <property type="entry name" value="RNase_II/R"/>
</dbReference>
<feature type="domain" description="RNB" evidence="2">
    <location>
        <begin position="57"/>
        <end position="236"/>
    </location>
</feature>
<evidence type="ECO:0000256" key="1">
    <source>
        <dbReference type="ARBA" id="ARBA00016366"/>
    </source>
</evidence>
<protein>
    <recommendedName>
        <fullName evidence="1">DIS3-like exonuclease 1</fullName>
    </recommendedName>
</protein>
<keyword evidence="4" id="KW-1185">Reference proteome</keyword>
<dbReference type="InterPro" id="IPR050180">
    <property type="entry name" value="RNR_Ribonuclease"/>
</dbReference>
<reference evidence="3 4" key="1">
    <citation type="submission" date="2024-11" db="EMBL/GenBank/DDBJ databases">
        <title>Adaptive evolution of stress response genes in parasites aligns with host niche diversity.</title>
        <authorList>
            <person name="Hahn C."/>
            <person name="Resl P."/>
        </authorList>
    </citation>
    <scope>NUCLEOTIDE SEQUENCE [LARGE SCALE GENOMIC DNA]</scope>
    <source>
        <strain evidence="3">EGGRZ-B1_66</strain>
        <tissue evidence="3">Body</tissue>
    </source>
</reference>
<dbReference type="PANTHER" id="PTHR23355">
    <property type="entry name" value="RIBONUCLEASE"/>
    <property type="match status" value="1"/>
</dbReference>
<dbReference type="InterPro" id="IPR012340">
    <property type="entry name" value="NA-bd_OB-fold"/>
</dbReference>
<evidence type="ECO:0000259" key="2">
    <source>
        <dbReference type="SMART" id="SM00955"/>
    </source>
</evidence>
<dbReference type="PANTHER" id="PTHR23355:SF30">
    <property type="entry name" value="DIS3-LIKE EXONUCLEASE 1"/>
    <property type="match status" value="1"/>
</dbReference>
<dbReference type="SMART" id="SM00955">
    <property type="entry name" value="RNB"/>
    <property type="match status" value="1"/>
</dbReference>
<comment type="caution">
    <text evidence="3">The sequence shown here is derived from an EMBL/GenBank/DDBJ whole genome shotgun (WGS) entry which is preliminary data.</text>
</comment>
<dbReference type="SUPFAM" id="SSF50249">
    <property type="entry name" value="Nucleic acid-binding proteins"/>
    <property type="match status" value="1"/>
</dbReference>
<dbReference type="EMBL" id="JBJKFK010001571">
    <property type="protein sequence ID" value="KAL3312736.1"/>
    <property type="molecule type" value="Genomic_DNA"/>
</dbReference>
<proteinExistence type="predicted"/>
<evidence type="ECO:0000313" key="3">
    <source>
        <dbReference type="EMBL" id="KAL3312736.1"/>
    </source>
</evidence>
<dbReference type="Pfam" id="PF00773">
    <property type="entry name" value="RNB"/>
    <property type="match status" value="1"/>
</dbReference>
<gene>
    <name evidence="3" type="primary">DIS3L_1</name>
    <name evidence="3" type="ORF">Ciccas_008665</name>
</gene>
<name>A0ABD2PZC3_9PLAT</name>
<dbReference type="Proteomes" id="UP001626550">
    <property type="component" value="Unassembled WGS sequence"/>
</dbReference>
<organism evidence="3 4">
    <name type="scientific">Cichlidogyrus casuarinus</name>
    <dbReference type="NCBI Taxonomy" id="1844966"/>
    <lineage>
        <taxon>Eukaryota</taxon>
        <taxon>Metazoa</taxon>
        <taxon>Spiralia</taxon>
        <taxon>Lophotrochozoa</taxon>
        <taxon>Platyhelminthes</taxon>
        <taxon>Monogenea</taxon>
        <taxon>Monopisthocotylea</taxon>
        <taxon>Dactylogyridea</taxon>
        <taxon>Ancyrocephalidae</taxon>
        <taxon>Cichlidogyrus</taxon>
    </lineage>
</organism>
<sequence length="239" mass="26916">HYVRSLGPVGDLDTETQTILHEYNLGVRAFTQTILDELSPLSQVRPWRADPEECLKRRDLRSPSDPGVQAGRGEDFLIFSIDPPSCEDVDDALSVRMLGNGRIQLGVHIADVTHFVKPGSFVDLEARRRTTSVYMADRRFDMLPGILSGDICSLWSGRDRYAVSVIWELDASTCEVLDVWYGRTVIRSRYKMAYENAEKIHNQFQKCTAAKKLVDALGGIPAIHQMMPELKNSSTECNL</sequence>
<dbReference type="AlphaFoldDB" id="A0ABD2PZC3"/>
<feature type="non-terminal residue" evidence="3">
    <location>
        <position position="1"/>
    </location>
</feature>
<accession>A0ABD2PZC3</accession>
<evidence type="ECO:0000313" key="4">
    <source>
        <dbReference type="Proteomes" id="UP001626550"/>
    </source>
</evidence>